<accession>A0A7W6A5G4</accession>
<dbReference type="EMBL" id="JACIDA010000004">
    <property type="protein sequence ID" value="MBB3873691.1"/>
    <property type="molecule type" value="Genomic_DNA"/>
</dbReference>
<comment type="caution">
    <text evidence="2">The sequence shown here is derived from an EMBL/GenBank/DDBJ whole genome shotgun (WGS) entry which is preliminary data.</text>
</comment>
<feature type="chain" id="PRO_5031311026" description="Lipoprotein" evidence="1">
    <location>
        <begin position="25"/>
        <end position="182"/>
    </location>
</feature>
<reference evidence="2 3" key="1">
    <citation type="submission" date="2020-08" db="EMBL/GenBank/DDBJ databases">
        <title>Genomic Encyclopedia of Type Strains, Phase IV (KMG-IV): sequencing the most valuable type-strain genomes for metagenomic binning, comparative biology and taxonomic classification.</title>
        <authorList>
            <person name="Goeker M."/>
        </authorList>
    </citation>
    <scope>NUCLEOTIDE SEQUENCE [LARGE SCALE GENOMIC DNA]</scope>
    <source>
        <strain evidence="2 3">DSM 14878</strain>
    </source>
</reference>
<protein>
    <recommendedName>
        <fullName evidence="4">Lipoprotein</fullName>
    </recommendedName>
</protein>
<gene>
    <name evidence="2" type="ORF">GGR11_003257</name>
</gene>
<dbReference type="RefSeq" id="WP_246331958.1">
    <property type="nucleotide sequence ID" value="NZ_JACIDA010000004.1"/>
</dbReference>
<evidence type="ECO:0000256" key="1">
    <source>
        <dbReference type="SAM" id="SignalP"/>
    </source>
</evidence>
<proteinExistence type="predicted"/>
<evidence type="ECO:0000313" key="2">
    <source>
        <dbReference type="EMBL" id="MBB3873691.1"/>
    </source>
</evidence>
<evidence type="ECO:0008006" key="4">
    <source>
        <dbReference type="Google" id="ProtNLM"/>
    </source>
</evidence>
<name>A0A7W6A5G4_9CAUL</name>
<feature type="signal peptide" evidence="1">
    <location>
        <begin position="1"/>
        <end position="24"/>
    </location>
</feature>
<organism evidence="2 3">
    <name type="scientific">Brevundimonas mediterranea</name>
    <dbReference type="NCBI Taxonomy" id="74329"/>
    <lineage>
        <taxon>Bacteria</taxon>
        <taxon>Pseudomonadati</taxon>
        <taxon>Pseudomonadota</taxon>
        <taxon>Alphaproteobacteria</taxon>
        <taxon>Caulobacterales</taxon>
        <taxon>Caulobacteraceae</taxon>
        <taxon>Brevundimonas</taxon>
    </lineage>
</organism>
<dbReference type="AlphaFoldDB" id="A0A7W6A5G4"/>
<dbReference type="Proteomes" id="UP000532936">
    <property type="component" value="Unassembled WGS sequence"/>
</dbReference>
<evidence type="ECO:0000313" key="3">
    <source>
        <dbReference type="Proteomes" id="UP000532936"/>
    </source>
</evidence>
<sequence>MKFACPLVVAPILALGLSGLGACASMPGLSGVELNRDQASQGGKTFGEGVGQAATAPLDDLNLRRQEVPEVLITARRAPYATAGLQRCSAVVAQIDALDEALGPDVDQPTPATGTGDQAANAALDMVRDTATDFIPLRSWVRRLSGAAAHDREVQAAIRAGLVRRGFLKGIAHQRRCTRTAG</sequence>
<keyword evidence="1" id="KW-0732">Signal</keyword>
<dbReference type="PROSITE" id="PS51257">
    <property type="entry name" value="PROKAR_LIPOPROTEIN"/>
    <property type="match status" value="1"/>
</dbReference>